<dbReference type="SUPFAM" id="SSF52096">
    <property type="entry name" value="ClpP/crotonase"/>
    <property type="match status" value="1"/>
</dbReference>
<dbReference type="Pfam" id="PF00378">
    <property type="entry name" value="ECH_1"/>
    <property type="match status" value="1"/>
</dbReference>
<reference evidence="2" key="1">
    <citation type="submission" date="2022-06" db="EMBL/GenBank/DDBJ databases">
        <title>Genome public.</title>
        <authorList>
            <person name="Sun Q."/>
        </authorList>
    </citation>
    <scope>NUCLEOTIDE SEQUENCE</scope>
    <source>
        <strain evidence="2">CWNU-1</strain>
    </source>
</reference>
<proteinExistence type="inferred from homology"/>
<accession>A0ABT0UG21</accession>
<dbReference type="RefSeq" id="WP_250917932.1">
    <property type="nucleotide sequence ID" value="NZ_JAMQAW010000003.1"/>
</dbReference>
<dbReference type="Proteomes" id="UP001431429">
    <property type="component" value="Unassembled WGS sequence"/>
</dbReference>
<dbReference type="CDD" id="cd06558">
    <property type="entry name" value="crotonase-like"/>
    <property type="match status" value="1"/>
</dbReference>
<dbReference type="InterPro" id="IPR051683">
    <property type="entry name" value="Enoyl-CoA_Hydratase/Isomerase"/>
</dbReference>
<evidence type="ECO:0000313" key="3">
    <source>
        <dbReference type="Proteomes" id="UP001431429"/>
    </source>
</evidence>
<evidence type="ECO:0000256" key="1">
    <source>
        <dbReference type="ARBA" id="ARBA00005254"/>
    </source>
</evidence>
<keyword evidence="3" id="KW-1185">Reference proteome</keyword>
<dbReference type="InterPro" id="IPR014748">
    <property type="entry name" value="Enoyl-CoA_hydra_C"/>
</dbReference>
<comment type="similarity">
    <text evidence="1">Belongs to the enoyl-CoA hydratase/isomerase family.</text>
</comment>
<dbReference type="Gene3D" id="1.10.12.10">
    <property type="entry name" value="Lyase 2-enoyl-coa Hydratase, Chain A, domain 2"/>
    <property type="match status" value="1"/>
</dbReference>
<evidence type="ECO:0000313" key="2">
    <source>
        <dbReference type="EMBL" id="MCM2387574.1"/>
    </source>
</evidence>
<name>A0ABT0UG21_9ACTN</name>
<dbReference type="PANTHER" id="PTHR42964:SF1">
    <property type="entry name" value="POLYKETIDE BIOSYNTHESIS ENOYL-COA HYDRATASE PKSH-RELATED"/>
    <property type="match status" value="1"/>
</dbReference>
<dbReference type="InterPro" id="IPR029045">
    <property type="entry name" value="ClpP/crotonase-like_dom_sf"/>
</dbReference>
<gene>
    <name evidence="2" type="ORF">NBG84_04485</name>
</gene>
<dbReference type="EMBL" id="JAMQAW010000003">
    <property type="protein sequence ID" value="MCM2387574.1"/>
    <property type="molecule type" value="Genomic_DNA"/>
</dbReference>
<protein>
    <submittedName>
        <fullName evidence="2">Enoyl-CoA hydratase-related protein</fullName>
    </submittedName>
</protein>
<sequence>MSAPLSAGRLVRLDLGAHGPGVATITLDSPANRNALSTRVRRELAECLDWAISDEAVRVILLDHTGRVFCSGMDLKESRGAGADDQGVHEFPALLTSIWESPKPVVAKLAGPARAGGVGLVAACDLAIASRSVTFAFPEVRIGVVPAVISVPVLRRVHPRAAQELFLTGEVFGAERAAAIGLITAAVADDDLDAEVRRYTDMLRLGAPAALAGAKELLRREPGGMAADFREMTAIAARYFASEDGQEGIRAFAEKRAPSWAVPR</sequence>
<dbReference type="Gene3D" id="3.90.226.10">
    <property type="entry name" value="2-enoyl-CoA Hydratase, Chain A, domain 1"/>
    <property type="match status" value="1"/>
</dbReference>
<organism evidence="2 3">
    <name type="scientific">Streptomyces albipurpureus</name>
    <dbReference type="NCBI Taxonomy" id="2897419"/>
    <lineage>
        <taxon>Bacteria</taxon>
        <taxon>Bacillati</taxon>
        <taxon>Actinomycetota</taxon>
        <taxon>Actinomycetes</taxon>
        <taxon>Kitasatosporales</taxon>
        <taxon>Streptomycetaceae</taxon>
        <taxon>Streptomyces</taxon>
    </lineage>
</organism>
<dbReference type="InterPro" id="IPR001753">
    <property type="entry name" value="Enoyl-CoA_hydra/iso"/>
</dbReference>
<dbReference type="PANTHER" id="PTHR42964">
    <property type="entry name" value="ENOYL-COA HYDRATASE"/>
    <property type="match status" value="1"/>
</dbReference>
<comment type="caution">
    <text evidence="2">The sequence shown here is derived from an EMBL/GenBank/DDBJ whole genome shotgun (WGS) entry which is preliminary data.</text>
</comment>